<sequence length="548" mass="55663">MSVLRRGAALVAAAALSGAGLAVVTTAPAEAAGTDPRPVSVGASWLADHLVNGVISDSYVDNTDPENPVPVAFDDLGLTMDTAMSLVAVGGHASTVSTIKSAMDARITETYDSFGTTYTGSAAKAAVYDRLVGGDPTDVGGDHTDLVKVVEDNTDDAAPVAGRIENVNDSFGDTNTFGQAFAARALAEAGSDKAADAEAFLLDQQCDAGFFRLNPNPDRAAEDQTCQAEVGTDASAPDTDATAIAMLQLEALATKSQAVTDALTAARDWLLDAQRADGSFGGGPSTSDPNANSTALAGQALAGLGETAAVKAAAIWVRALQADEVGACTSQLSSETGGIGYDASTVADGRADGITASTKDRWLRTTAPALPILKYAPAVTPDLNITGPAGYVSGGHLATYRISGIVPGDKVCVAGFGRHKVAVGRADGTATVYLTAPNKSESTTVRVSDRGGNSSGVRTNILTATTLTVAPSPSVAKRNSYITVTVSGLAAGESAKVVFRGASHSGHADPKGVFRVRVGVGSVVMSRTVAAYGQFTNRKGSHLVKVVR</sequence>
<evidence type="ECO:0008006" key="4">
    <source>
        <dbReference type="Google" id="ProtNLM"/>
    </source>
</evidence>
<keyword evidence="3" id="KW-1185">Reference proteome</keyword>
<organism evidence="2 3">
    <name type="scientific">Nocardioides marmorisolisilvae</name>
    <dbReference type="NCBI Taxonomy" id="1542737"/>
    <lineage>
        <taxon>Bacteria</taxon>
        <taxon>Bacillati</taxon>
        <taxon>Actinomycetota</taxon>
        <taxon>Actinomycetes</taxon>
        <taxon>Propionibacteriales</taxon>
        <taxon>Nocardioidaceae</taxon>
        <taxon>Nocardioides</taxon>
    </lineage>
</organism>
<dbReference type="EMBL" id="RJSG01000002">
    <property type="protein sequence ID" value="RNL79926.1"/>
    <property type="molecule type" value="Genomic_DNA"/>
</dbReference>
<dbReference type="OrthoDB" id="4842970at2"/>
<evidence type="ECO:0000313" key="2">
    <source>
        <dbReference type="EMBL" id="RNL79926.1"/>
    </source>
</evidence>
<gene>
    <name evidence="2" type="ORF">EFL95_13410</name>
</gene>
<accession>A0A3N0DWQ8</accession>
<feature type="chain" id="PRO_5018022822" description="Squalene cyclase C-terminal domain-containing protein" evidence="1">
    <location>
        <begin position="32"/>
        <end position="548"/>
    </location>
</feature>
<dbReference type="InterPro" id="IPR008930">
    <property type="entry name" value="Terpenoid_cyclase/PrenylTrfase"/>
</dbReference>
<dbReference type="SUPFAM" id="SSF48239">
    <property type="entry name" value="Terpenoid cyclases/Protein prenyltransferases"/>
    <property type="match status" value="1"/>
</dbReference>
<keyword evidence="1" id="KW-0732">Signal</keyword>
<name>A0A3N0DWQ8_9ACTN</name>
<dbReference type="RefSeq" id="WP_123234429.1">
    <property type="nucleotide sequence ID" value="NZ_RJSG01000002.1"/>
</dbReference>
<reference evidence="2 3" key="1">
    <citation type="submission" date="2018-11" db="EMBL/GenBank/DDBJ databases">
        <authorList>
            <person name="Li F."/>
        </authorList>
    </citation>
    <scope>NUCLEOTIDE SEQUENCE [LARGE SCALE GENOMIC DNA]</scope>
    <source>
        <strain evidence="2 3">KIS18-7</strain>
    </source>
</reference>
<dbReference type="Gene3D" id="1.50.10.20">
    <property type="match status" value="1"/>
</dbReference>
<dbReference type="AlphaFoldDB" id="A0A3N0DWQ8"/>
<evidence type="ECO:0000256" key="1">
    <source>
        <dbReference type="SAM" id="SignalP"/>
    </source>
</evidence>
<comment type="caution">
    <text evidence="2">The sequence shown here is derived from an EMBL/GenBank/DDBJ whole genome shotgun (WGS) entry which is preliminary data.</text>
</comment>
<evidence type="ECO:0000313" key="3">
    <source>
        <dbReference type="Proteomes" id="UP000277094"/>
    </source>
</evidence>
<protein>
    <recommendedName>
        <fullName evidence="4">Squalene cyclase C-terminal domain-containing protein</fullName>
    </recommendedName>
</protein>
<feature type="signal peptide" evidence="1">
    <location>
        <begin position="1"/>
        <end position="31"/>
    </location>
</feature>
<dbReference type="Proteomes" id="UP000277094">
    <property type="component" value="Unassembled WGS sequence"/>
</dbReference>
<dbReference type="CDD" id="cd00688">
    <property type="entry name" value="ISOPREN_C2_like"/>
    <property type="match status" value="1"/>
</dbReference>
<proteinExistence type="predicted"/>